<evidence type="ECO:0000256" key="1">
    <source>
        <dbReference type="SAM" id="MobiDB-lite"/>
    </source>
</evidence>
<feature type="region of interest" description="Disordered" evidence="1">
    <location>
        <begin position="85"/>
        <end position="115"/>
    </location>
</feature>
<reference evidence="2" key="1">
    <citation type="submission" date="2021-06" db="EMBL/GenBank/DDBJ databases">
        <authorList>
            <person name="Hodson N. C."/>
            <person name="Mongue J. A."/>
            <person name="Jaron S. K."/>
        </authorList>
    </citation>
    <scope>NUCLEOTIDE SEQUENCE</scope>
</reference>
<comment type="caution">
    <text evidence="2">The sequence shown here is derived from an EMBL/GenBank/DDBJ whole genome shotgun (WGS) entry which is preliminary data.</text>
</comment>
<feature type="compositionally biased region" description="Polar residues" evidence="1">
    <location>
        <begin position="189"/>
        <end position="198"/>
    </location>
</feature>
<proteinExistence type="predicted"/>
<protein>
    <submittedName>
        <fullName evidence="2">Uncharacterized protein</fullName>
    </submittedName>
</protein>
<feature type="non-terminal residue" evidence="2">
    <location>
        <position position="1"/>
    </location>
</feature>
<feature type="region of interest" description="Disordered" evidence="1">
    <location>
        <begin position="188"/>
        <end position="211"/>
    </location>
</feature>
<dbReference type="AlphaFoldDB" id="A0A8J2L4P4"/>
<name>A0A8J2L4P4_9HEXA</name>
<accession>A0A8J2L4P4</accession>
<sequence>KQLESAKTFTEQYSLPDDITITPILVAAGTTPGAPTTTSNVVSGATTKSITASVHSNKSAPHKPKDIVHVINPRSGQTTTIAKHMSNSSNQNSSSSQQQLKNVSPVKPNNAGTVGKINPDLDVIVIAPGQRHPREGVAIQVKPQPQSLLKINNSSGPKKVLPDQRAEKPLSISSVNLVQPLPKVPPSVFNISHNTSKSPKSRTENTRAETL</sequence>
<keyword evidence="3" id="KW-1185">Reference proteome</keyword>
<feature type="non-terminal residue" evidence="2">
    <location>
        <position position="211"/>
    </location>
</feature>
<evidence type="ECO:0000313" key="3">
    <source>
        <dbReference type="Proteomes" id="UP000708208"/>
    </source>
</evidence>
<feature type="compositionally biased region" description="Low complexity" evidence="1">
    <location>
        <begin position="86"/>
        <end position="99"/>
    </location>
</feature>
<dbReference type="EMBL" id="CAJVCH010536516">
    <property type="protein sequence ID" value="CAG7825502.1"/>
    <property type="molecule type" value="Genomic_DNA"/>
</dbReference>
<gene>
    <name evidence="2" type="ORF">AFUS01_LOCUS35610</name>
</gene>
<dbReference type="Proteomes" id="UP000708208">
    <property type="component" value="Unassembled WGS sequence"/>
</dbReference>
<feature type="compositionally biased region" description="Basic and acidic residues" evidence="1">
    <location>
        <begin position="201"/>
        <end position="211"/>
    </location>
</feature>
<organism evidence="2 3">
    <name type="scientific">Allacma fusca</name>
    <dbReference type="NCBI Taxonomy" id="39272"/>
    <lineage>
        <taxon>Eukaryota</taxon>
        <taxon>Metazoa</taxon>
        <taxon>Ecdysozoa</taxon>
        <taxon>Arthropoda</taxon>
        <taxon>Hexapoda</taxon>
        <taxon>Collembola</taxon>
        <taxon>Symphypleona</taxon>
        <taxon>Sminthuridae</taxon>
        <taxon>Allacma</taxon>
    </lineage>
</organism>
<evidence type="ECO:0000313" key="2">
    <source>
        <dbReference type="EMBL" id="CAG7825502.1"/>
    </source>
</evidence>